<evidence type="ECO:0000256" key="5">
    <source>
        <dbReference type="ARBA" id="ARBA00022729"/>
    </source>
</evidence>
<dbReference type="GO" id="GO:0005576">
    <property type="term" value="C:extracellular region"/>
    <property type="evidence" value="ECO:0007669"/>
    <property type="project" value="UniProtKB-SubCell"/>
</dbReference>
<accession>A0A6J1AUV8</accession>
<evidence type="ECO:0000313" key="8">
    <source>
        <dbReference type="RefSeq" id="XP_021290725.1"/>
    </source>
</evidence>
<dbReference type="GO" id="GO:0060320">
    <property type="term" value="P:rejection of self pollen"/>
    <property type="evidence" value="ECO:0007669"/>
    <property type="project" value="UniProtKB-KW"/>
</dbReference>
<evidence type="ECO:0000256" key="4">
    <source>
        <dbReference type="ARBA" id="ARBA00022525"/>
    </source>
</evidence>
<dbReference type="InterPro" id="IPR010264">
    <property type="entry name" value="Self-incomp_S1"/>
</dbReference>
<evidence type="ECO:0000256" key="3">
    <source>
        <dbReference type="ARBA" id="ARBA00022471"/>
    </source>
</evidence>
<gene>
    <name evidence="8" type="primary">LOC110421447</name>
</gene>
<organism evidence="7 8">
    <name type="scientific">Herrania umbratica</name>
    <dbReference type="NCBI Taxonomy" id="108875"/>
    <lineage>
        <taxon>Eukaryota</taxon>
        <taxon>Viridiplantae</taxon>
        <taxon>Streptophyta</taxon>
        <taxon>Embryophyta</taxon>
        <taxon>Tracheophyta</taxon>
        <taxon>Spermatophyta</taxon>
        <taxon>Magnoliopsida</taxon>
        <taxon>eudicotyledons</taxon>
        <taxon>Gunneridae</taxon>
        <taxon>Pentapetalae</taxon>
        <taxon>rosids</taxon>
        <taxon>malvids</taxon>
        <taxon>Malvales</taxon>
        <taxon>Malvaceae</taxon>
        <taxon>Byttnerioideae</taxon>
        <taxon>Herrania</taxon>
    </lineage>
</organism>
<proteinExistence type="inferred from homology"/>
<keyword evidence="4 6" id="KW-0964">Secreted</keyword>
<keyword evidence="5" id="KW-0732">Signal</keyword>
<comment type="similarity">
    <text evidence="2 6">Belongs to the plant self-incompatibility (S1) protein family.</text>
</comment>
<evidence type="ECO:0000256" key="6">
    <source>
        <dbReference type="RuleBase" id="RU367044"/>
    </source>
</evidence>
<comment type="subcellular location">
    <subcellularLocation>
        <location evidence="1 6">Secreted</location>
    </subcellularLocation>
</comment>
<name>A0A6J1AUV8_9ROSI</name>
<evidence type="ECO:0000313" key="7">
    <source>
        <dbReference type="Proteomes" id="UP000504621"/>
    </source>
</evidence>
<evidence type="ECO:0000256" key="1">
    <source>
        <dbReference type="ARBA" id="ARBA00004613"/>
    </source>
</evidence>
<dbReference type="RefSeq" id="XP_021290725.1">
    <property type="nucleotide sequence ID" value="XM_021435050.1"/>
</dbReference>
<sequence>MSHQVRGAGFFLIFILVISMAQPGLCFYWNWKFHVHLLNRLSSNAHPLMVHVRSGDDDLGEHAVWRDGDFQFHFKLNFWETTLFYCDFTYGNKHKRFDIFVDGDYKSESCVCNKPHKTVYWRVEDDGFYRSCDDQKYVKVHDWYNS</sequence>
<evidence type="ECO:0000256" key="2">
    <source>
        <dbReference type="ARBA" id="ARBA00005581"/>
    </source>
</evidence>
<dbReference type="Pfam" id="PF05938">
    <property type="entry name" value="Self-incomp_S1"/>
    <property type="match status" value="1"/>
</dbReference>
<dbReference type="OrthoDB" id="1848419at2759"/>
<dbReference type="AlphaFoldDB" id="A0A6J1AUV8"/>
<protein>
    <recommendedName>
        <fullName evidence="6">S-protein homolog</fullName>
    </recommendedName>
</protein>
<dbReference type="GeneID" id="110421447"/>
<dbReference type="PANTHER" id="PTHR31232">
    <property type="match status" value="1"/>
</dbReference>
<dbReference type="PANTHER" id="PTHR31232:SF137">
    <property type="entry name" value="S-PROTEIN HOMOLOG"/>
    <property type="match status" value="1"/>
</dbReference>
<dbReference type="Proteomes" id="UP000504621">
    <property type="component" value="Unplaced"/>
</dbReference>
<keyword evidence="3 6" id="KW-0713">Self-incompatibility</keyword>
<keyword evidence="7" id="KW-1185">Reference proteome</keyword>
<reference evidence="8" key="1">
    <citation type="submission" date="2025-08" db="UniProtKB">
        <authorList>
            <consortium name="RefSeq"/>
        </authorList>
    </citation>
    <scope>IDENTIFICATION</scope>
    <source>
        <tissue evidence="8">Leaf</tissue>
    </source>
</reference>